<gene>
    <name evidence="10" type="ORF">DdX_12156</name>
</gene>
<dbReference type="AlphaFoldDB" id="A0AAD4MVN6"/>
<dbReference type="Proteomes" id="UP001201812">
    <property type="component" value="Unassembled WGS sequence"/>
</dbReference>
<evidence type="ECO:0000256" key="1">
    <source>
        <dbReference type="ARBA" id="ARBA00004123"/>
    </source>
</evidence>
<dbReference type="EMBL" id="JAKKPZ010000038">
    <property type="protein sequence ID" value="KAI1707924.1"/>
    <property type="molecule type" value="Genomic_DNA"/>
</dbReference>
<dbReference type="InterPro" id="IPR009057">
    <property type="entry name" value="Homeodomain-like_sf"/>
</dbReference>
<keyword evidence="3 6" id="KW-0238">DNA-binding</keyword>
<evidence type="ECO:0000256" key="8">
    <source>
        <dbReference type="SAM" id="MobiDB-lite"/>
    </source>
</evidence>
<evidence type="ECO:0000256" key="7">
    <source>
        <dbReference type="RuleBase" id="RU000682"/>
    </source>
</evidence>
<keyword evidence="2" id="KW-0217">Developmental protein</keyword>
<dbReference type="GO" id="GO:0000981">
    <property type="term" value="F:DNA-binding transcription factor activity, RNA polymerase II-specific"/>
    <property type="evidence" value="ECO:0007669"/>
    <property type="project" value="InterPro"/>
</dbReference>
<evidence type="ECO:0000256" key="5">
    <source>
        <dbReference type="ARBA" id="ARBA00023242"/>
    </source>
</evidence>
<dbReference type="Pfam" id="PF00046">
    <property type="entry name" value="Homeodomain"/>
    <property type="match status" value="1"/>
</dbReference>
<dbReference type="SUPFAM" id="SSF46689">
    <property type="entry name" value="Homeodomain-like"/>
    <property type="match status" value="1"/>
</dbReference>
<dbReference type="SMART" id="SM00389">
    <property type="entry name" value="HOX"/>
    <property type="match status" value="1"/>
</dbReference>
<keyword evidence="4 6" id="KW-0371">Homeobox</keyword>
<comment type="caution">
    <text evidence="10">The sequence shown here is derived from an EMBL/GenBank/DDBJ whole genome shotgun (WGS) entry which is preliminary data.</text>
</comment>
<evidence type="ECO:0000256" key="2">
    <source>
        <dbReference type="ARBA" id="ARBA00022473"/>
    </source>
</evidence>
<keyword evidence="11" id="KW-1185">Reference proteome</keyword>
<evidence type="ECO:0000259" key="9">
    <source>
        <dbReference type="PROSITE" id="PS50071"/>
    </source>
</evidence>
<dbReference type="CDD" id="cd00086">
    <property type="entry name" value="homeodomain"/>
    <property type="match status" value="1"/>
</dbReference>
<sequence length="267" mass="29587">MESISTMRTKKNRRDRTRFSASQLQILENYFSNCNLPDIFLREKIAQEVQLPEARIQVWFKNRRAKKRQEEKQKPNDGISSIEANTFSNAASPVENNRLPRDGYSNFNSALNSSDGSSPSSSLMAGFNWMSGNVEMRTSSGSTISAYSDSSRSSGDNSTFVSMPIRSNGNPFSLAQSQSGIASNVFNEYFYPATPYYPMPFDQAVFGYSPCANAVPYSTAPATSSSHKNIVGNYSAAKSMKSAQNVNNAYTAQPYFYVGHLQPQAKH</sequence>
<dbReference type="PANTHER" id="PTHR45793:SF5">
    <property type="entry name" value="HOMEOTIC PROTEIN OCELLILESS"/>
    <property type="match status" value="1"/>
</dbReference>
<dbReference type="Gene3D" id="1.10.10.60">
    <property type="entry name" value="Homeodomain-like"/>
    <property type="match status" value="1"/>
</dbReference>
<feature type="domain" description="Homeobox" evidence="9">
    <location>
        <begin position="10"/>
        <end position="70"/>
    </location>
</feature>
<dbReference type="GO" id="GO:0000978">
    <property type="term" value="F:RNA polymerase II cis-regulatory region sequence-specific DNA binding"/>
    <property type="evidence" value="ECO:0007669"/>
    <property type="project" value="TreeGrafter"/>
</dbReference>
<protein>
    <submittedName>
        <fullName evidence="10">Homeobox domain-containing protein</fullName>
    </submittedName>
</protein>
<name>A0AAD4MVN6_9BILA</name>
<evidence type="ECO:0000313" key="11">
    <source>
        <dbReference type="Proteomes" id="UP001201812"/>
    </source>
</evidence>
<organism evidence="10 11">
    <name type="scientific">Ditylenchus destructor</name>
    <dbReference type="NCBI Taxonomy" id="166010"/>
    <lineage>
        <taxon>Eukaryota</taxon>
        <taxon>Metazoa</taxon>
        <taxon>Ecdysozoa</taxon>
        <taxon>Nematoda</taxon>
        <taxon>Chromadorea</taxon>
        <taxon>Rhabditida</taxon>
        <taxon>Tylenchina</taxon>
        <taxon>Tylenchomorpha</taxon>
        <taxon>Sphaerularioidea</taxon>
        <taxon>Anguinidae</taxon>
        <taxon>Anguininae</taxon>
        <taxon>Ditylenchus</taxon>
    </lineage>
</organism>
<accession>A0AAD4MVN6</accession>
<evidence type="ECO:0000256" key="6">
    <source>
        <dbReference type="PROSITE-ProRule" id="PRU00108"/>
    </source>
</evidence>
<dbReference type="PROSITE" id="PS50071">
    <property type="entry name" value="HOMEOBOX_2"/>
    <property type="match status" value="1"/>
</dbReference>
<feature type="compositionally biased region" description="Polar residues" evidence="8">
    <location>
        <begin position="78"/>
        <end position="95"/>
    </location>
</feature>
<dbReference type="InterPro" id="IPR001356">
    <property type="entry name" value="HD"/>
</dbReference>
<evidence type="ECO:0000256" key="4">
    <source>
        <dbReference type="ARBA" id="ARBA00023155"/>
    </source>
</evidence>
<proteinExistence type="predicted"/>
<reference evidence="10" key="1">
    <citation type="submission" date="2022-01" db="EMBL/GenBank/DDBJ databases">
        <title>Genome Sequence Resource for Two Populations of Ditylenchus destructor, the Migratory Endoparasitic Phytonematode.</title>
        <authorList>
            <person name="Zhang H."/>
            <person name="Lin R."/>
            <person name="Xie B."/>
        </authorList>
    </citation>
    <scope>NUCLEOTIDE SEQUENCE</scope>
    <source>
        <strain evidence="10">BazhouSP</strain>
    </source>
</reference>
<feature type="region of interest" description="Disordered" evidence="8">
    <location>
        <begin position="63"/>
        <end position="105"/>
    </location>
</feature>
<dbReference type="PROSITE" id="PS00027">
    <property type="entry name" value="HOMEOBOX_1"/>
    <property type="match status" value="1"/>
</dbReference>
<evidence type="ECO:0000256" key="3">
    <source>
        <dbReference type="ARBA" id="ARBA00023125"/>
    </source>
</evidence>
<feature type="DNA-binding region" description="Homeobox" evidence="6">
    <location>
        <begin position="12"/>
        <end position="71"/>
    </location>
</feature>
<dbReference type="GO" id="GO:0005634">
    <property type="term" value="C:nucleus"/>
    <property type="evidence" value="ECO:0007669"/>
    <property type="project" value="UniProtKB-SubCell"/>
</dbReference>
<dbReference type="InterPro" id="IPR017970">
    <property type="entry name" value="Homeobox_CS"/>
</dbReference>
<keyword evidence="5 6" id="KW-0539">Nucleus</keyword>
<evidence type="ECO:0000313" key="10">
    <source>
        <dbReference type="EMBL" id="KAI1707924.1"/>
    </source>
</evidence>
<comment type="subcellular location">
    <subcellularLocation>
        <location evidence="1 6 7">Nucleus</location>
    </subcellularLocation>
</comment>
<dbReference type="PANTHER" id="PTHR45793">
    <property type="entry name" value="HOMEOBOX PROTEIN"/>
    <property type="match status" value="1"/>
</dbReference>